<organism evidence="9 10">
    <name type="scientific">Pandoraea terrae</name>
    <dbReference type="NCBI Taxonomy" id="1537710"/>
    <lineage>
        <taxon>Bacteria</taxon>
        <taxon>Pseudomonadati</taxon>
        <taxon>Pseudomonadota</taxon>
        <taxon>Betaproteobacteria</taxon>
        <taxon>Burkholderiales</taxon>
        <taxon>Burkholderiaceae</taxon>
        <taxon>Pandoraea</taxon>
    </lineage>
</organism>
<reference evidence="9 10" key="1">
    <citation type="submission" date="2019-08" db="EMBL/GenBank/DDBJ databases">
        <authorList>
            <person name="Peeters C."/>
        </authorList>
    </citation>
    <scope>NUCLEOTIDE SEQUENCE [LARGE SCALE GENOMIC DNA]</scope>
    <source>
        <strain evidence="9 10">LMG 30175</strain>
    </source>
</reference>
<name>A0A5E4W5J6_9BURK</name>
<keyword evidence="7" id="KW-0029">Amino-acid transport</keyword>
<dbReference type="Pfam" id="PF00005">
    <property type="entry name" value="ABC_tran"/>
    <property type="match status" value="1"/>
</dbReference>
<dbReference type="InterPro" id="IPR052156">
    <property type="entry name" value="BCAA_Transport_ATP-bd_LivF"/>
</dbReference>
<dbReference type="InterPro" id="IPR003593">
    <property type="entry name" value="AAA+_ATPase"/>
</dbReference>
<keyword evidence="2" id="KW-0813">Transport</keyword>
<gene>
    <name evidence="9" type="primary">livF_7</name>
    <name evidence="9" type="ORF">PTE30175_03011</name>
</gene>
<keyword evidence="10" id="KW-1185">Reference proteome</keyword>
<evidence type="ECO:0000313" key="10">
    <source>
        <dbReference type="Proteomes" id="UP000414233"/>
    </source>
</evidence>
<evidence type="ECO:0000259" key="8">
    <source>
        <dbReference type="PROSITE" id="PS50893"/>
    </source>
</evidence>
<sequence length="237" mass="25603">MTTPLLDVRGLCAGYGEAPVLRGIDLSVARGEIVALIGNNGAGKTTLLRALSHVIASTGHIVFDGRQIAGLMPERVFGLGLVQVPEGRMLFDRMSARENLLMGAYRRADKAKVAADLDDVCTLLPRLRERLTQRAGTLSGGEQQMCAIGRALMAAPKLLMVDEMSQGLAPVLVDQLLDALVAIRKRGVTVLLVEQDVFAALEIADRGYVIETGEVVRADDARTLREDPEVRRTYLGL</sequence>
<dbReference type="PANTHER" id="PTHR43820">
    <property type="entry name" value="HIGH-AFFINITY BRANCHED-CHAIN AMINO ACID TRANSPORT ATP-BINDING PROTEIN LIVF"/>
    <property type="match status" value="1"/>
</dbReference>
<keyword evidence="4" id="KW-0472">Membrane</keyword>
<dbReference type="PROSITE" id="PS50893">
    <property type="entry name" value="ABC_TRANSPORTER_2"/>
    <property type="match status" value="1"/>
</dbReference>
<dbReference type="EMBL" id="CABPRZ010000012">
    <property type="protein sequence ID" value="VVE20217.1"/>
    <property type="molecule type" value="Genomic_DNA"/>
</dbReference>
<dbReference type="GO" id="GO:0016887">
    <property type="term" value="F:ATP hydrolysis activity"/>
    <property type="evidence" value="ECO:0007669"/>
    <property type="project" value="InterPro"/>
</dbReference>
<evidence type="ECO:0000256" key="3">
    <source>
        <dbReference type="ARBA" id="ARBA00022475"/>
    </source>
</evidence>
<dbReference type="CDD" id="cd03224">
    <property type="entry name" value="ABC_TM1139_LivF_branched"/>
    <property type="match status" value="1"/>
</dbReference>
<evidence type="ECO:0000256" key="1">
    <source>
        <dbReference type="ARBA" id="ARBA00005417"/>
    </source>
</evidence>
<keyword evidence="3" id="KW-1003">Cell membrane</keyword>
<dbReference type="GO" id="GO:0015658">
    <property type="term" value="F:branched-chain amino acid transmembrane transporter activity"/>
    <property type="evidence" value="ECO:0007669"/>
    <property type="project" value="TreeGrafter"/>
</dbReference>
<evidence type="ECO:0000256" key="5">
    <source>
        <dbReference type="ARBA" id="ARBA00022741"/>
    </source>
</evidence>
<dbReference type="SMART" id="SM00382">
    <property type="entry name" value="AAA"/>
    <property type="match status" value="1"/>
</dbReference>
<evidence type="ECO:0000313" key="9">
    <source>
        <dbReference type="EMBL" id="VVE20217.1"/>
    </source>
</evidence>
<dbReference type="InterPro" id="IPR003439">
    <property type="entry name" value="ABC_transporter-like_ATP-bd"/>
</dbReference>
<keyword evidence="6 9" id="KW-0067">ATP-binding</keyword>
<dbReference type="Proteomes" id="UP000414233">
    <property type="component" value="Unassembled WGS sequence"/>
</dbReference>
<keyword evidence="4" id="KW-0997">Cell inner membrane</keyword>
<dbReference type="SUPFAM" id="SSF52540">
    <property type="entry name" value="P-loop containing nucleoside triphosphate hydrolases"/>
    <property type="match status" value="1"/>
</dbReference>
<dbReference type="RefSeq" id="WP_150697865.1">
    <property type="nucleotide sequence ID" value="NZ_CABPRZ010000012.1"/>
</dbReference>
<keyword evidence="5" id="KW-0547">Nucleotide-binding</keyword>
<evidence type="ECO:0000256" key="4">
    <source>
        <dbReference type="ARBA" id="ARBA00022519"/>
    </source>
</evidence>
<comment type="similarity">
    <text evidence="1">Belongs to the ABC transporter superfamily.</text>
</comment>
<dbReference type="GO" id="GO:0015807">
    <property type="term" value="P:L-amino acid transport"/>
    <property type="evidence" value="ECO:0007669"/>
    <property type="project" value="TreeGrafter"/>
</dbReference>
<evidence type="ECO:0000256" key="7">
    <source>
        <dbReference type="ARBA" id="ARBA00022970"/>
    </source>
</evidence>
<protein>
    <submittedName>
        <fullName evidence="9">Branched-chain amino acid ABC transporter ATP-binding protein</fullName>
    </submittedName>
</protein>
<evidence type="ECO:0000256" key="2">
    <source>
        <dbReference type="ARBA" id="ARBA00022448"/>
    </source>
</evidence>
<dbReference type="Gene3D" id="3.40.50.300">
    <property type="entry name" value="P-loop containing nucleotide triphosphate hydrolases"/>
    <property type="match status" value="1"/>
</dbReference>
<dbReference type="AlphaFoldDB" id="A0A5E4W5J6"/>
<feature type="domain" description="ABC transporter" evidence="8">
    <location>
        <begin position="6"/>
        <end position="237"/>
    </location>
</feature>
<evidence type="ECO:0000256" key="6">
    <source>
        <dbReference type="ARBA" id="ARBA00022840"/>
    </source>
</evidence>
<dbReference type="OrthoDB" id="9776369at2"/>
<dbReference type="GO" id="GO:0005524">
    <property type="term" value="F:ATP binding"/>
    <property type="evidence" value="ECO:0007669"/>
    <property type="project" value="UniProtKB-KW"/>
</dbReference>
<proteinExistence type="inferred from homology"/>
<accession>A0A5E4W5J6</accession>
<dbReference type="InterPro" id="IPR027417">
    <property type="entry name" value="P-loop_NTPase"/>
</dbReference>
<dbReference type="PANTHER" id="PTHR43820:SF4">
    <property type="entry name" value="HIGH-AFFINITY BRANCHED-CHAIN AMINO ACID TRANSPORT ATP-BINDING PROTEIN LIVF"/>
    <property type="match status" value="1"/>
</dbReference>